<keyword evidence="2" id="KW-0560">Oxidoreductase</keyword>
<dbReference type="Gene3D" id="3.40.50.720">
    <property type="entry name" value="NAD(P)-binding Rossmann-like Domain"/>
    <property type="match status" value="2"/>
</dbReference>
<dbReference type="InterPro" id="IPR036291">
    <property type="entry name" value="NAD(P)-bd_dom_sf"/>
</dbReference>
<dbReference type="PANTHER" id="PTHR43761:SF1">
    <property type="entry name" value="D-ISOMER SPECIFIC 2-HYDROXYACID DEHYDROGENASE CATALYTIC DOMAIN-CONTAINING PROTEIN-RELATED"/>
    <property type="match status" value="1"/>
</dbReference>
<keyword evidence="6" id="KW-1185">Reference proteome</keyword>
<dbReference type="InterPro" id="IPR006140">
    <property type="entry name" value="D-isomer_DH_NAD-bd"/>
</dbReference>
<evidence type="ECO:0000313" key="6">
    <source>
        <dbReference type="Proteomes" id="UP000829708"/>
    </source>
</evidence>
<protein>
    <recommendedName>
        <fullName evidence="4">D-isomer specific 2-hydroxyacid dehydrogenase NAD-binding domain-containing protein</fullName>
    </recommendedName>
</protein>
<dbReference type="Pfam" id="PF02826">
    <property type="entry name" value="2-Hacid_dh_C"/>
    <property type="match status" value="1"/>
</dbReference>
<accession>A0ABY4DAN2</accession>
<keyword evidence="3" id="KW-0520">NAD</keyword>
<dbReference type="InterPro" id="IPR050418">
    <property type="entry name" value="D-iso_2-hydroxyacid_DH_PdxB"/>
</dbReference>
<evidence type="ECO:0000256" key="2">
    <source>
        <dbReference type="ARBA" id="ARBA00023002"/>
    </source>
</evidence>
<dbReference type="Proteomes" id="UP000829708">
    <property type="component" value="Chromosome"/>
</dbReference>
<dbReference type="RefSeq" id="WP_244772704.1">
    <property type="nucleotide sequence ID" value="NZ_CP094929.1"/>
</dbReference>
<proteinExistence type="inferred from homology"/>
<evidence type="ECO:0000259" key="4">
    <source>
        <dbReference type="Pfam" id="PF02826"/>
    </source>
</evidence>
<feature type="domain" description="D-isomer specific 2-hydroxyacid dehydrogenase NAD-binding" evidence="4">
    <location>
        <begin position="1"/>
        <end position="62"/>
    </location>
</feature>
<dbReference type="EMBL" id="CP094929">
    <property type="protein sequence ID" value="UOM51332.1"/>
    <property type="molecule type" value="Genomic_DNA"/>
</dbReference>
<gene>
    <name evidence="5" type="ORF">MUG09_00910</name>
</gene>
<evidence type="ECO:0000256" key="1">
    <source>
        <dbReference type="ARBA" id="ARBA00005854"/>
    </source>
</evidence>
<reference evidence="6" key="1">
    <citation type="journal article" date="2024" name="J Bioinform Genom">
        <title>Complete genome sequence of the type strain bacterium Sphaerochaeta associata GLS2t (VKM B-2742)t.</title>
        <authorList>
            <person name="Troshina O.Y."/>
            <person name="Tepeeva A.N."/>
            <person name="Arzamasceva V.O."/>
            <person name="Whitman W.B."/>
            <person name="Varghese N."/>
            <person name="Shapiro N."/>
            <person name="Woyke T."/>
            <person name="Kripides N.C."/>
            <person name="Vasilenko O.V."/>
        </authorList>
    </citation>
    <scope>NUCLEOTIDE SEQUENCE [LARGE SCALE GENOMIC DNA]</scope>
    <source>
        <strain evidence="6">GLS2T</strain>
    </source>
</reference>
<dbReference type="SUPFAM" id="SSF51735">
    <property type="entry name" value="NAD(P)-binding Rossmann-fold domains"/>
    <property type="match status" value="1"/>
</dbReference>
<name>A0ABY4DAN2_9SPIR</name>
<evidence type="ECO:0000256" key="3">
    <source>
        <dbReference type="ARBA" id="ARBA00023027"/>
    </source>
</evidence>
<dbReference type="PROSITE" id="PS00671">
    <property type="entry name" value="D_2_HYDROXYACID_DH_3"/>
    <property type="match status" value="1"/>
</dbReference>
<comment type="similarity">
    <text evidence="1">Belongs to the D-isomer specific 2-hydroxyacid dehydrogenase family.</text>
</comment>
<organism evidence="5 6">
    <name type="scientific">Sphaerochaeta associata</name>
    <dbReference type="NCBI Taxonomy" id="1129264"/>
    <lineage>
        <taxon>Bacteria</taxon>
        <taxon>Pseudomonadati</taxon>
        <taxon>Spirochaetota</taxon>
        <taxon>Spirochaetia</taxon>
        <taxon>Spirochaetales</taxon>
        <taxon>Sphaerochaetaceae</taxon>
        <taxon>Sphaerochaeta</taxon>
    </lineage>
</organism>
<sequence length="94" mass="10154">MKDGVIILNNSRGPLIVEQDLADALNSGKVYAAGLDVVSTEPIKEDNPLLTAKNCLITPHISWAPKESRQRLMDIAVENLKAFLAGKSQNVVNA</sequence>
<dbReference type="PANTHER" id="PTHR43761">
    <property type="entry name" value="D-ISOMER SPECIFIC 2-HYDROXYACID DEHYDROGENASE FAMILY PROTEIN (AFU_ORTHOLOGUE AFUA_1G13630)"/>
    <property type="match status" value="1"/>
</dbReference>
<evidence type="ECO:0000313" key="5">
    <source>
        <dbReference type="EMBL" id="UOM51332.1"/>
    </source>
</evidence>
<dbReference type="InterPro" id="IPR029753">
    <property type="entry name" value="D-isomer_DH_CS"/>
</dbReference>